<feature type="transmembrane region" description="Helical" evidence="5">
    <location>
        <begin position="217"/>
        <end position="238"/>
    </location>
</feature>
<evidence type="ECO:0000313" key="8">
    <source>
        <dbReference type="Proteomes" id="UP000237381"/>
    </source>
</evidence>
<feature type="transmembrane region" description="Helical" evidence="5">
    <location>
        <begin position="275"/>
        <end position="295"/>
    </location>
</feature>
<keyword evidence="4 5" id="KW-0472">Membrane</keyword>
<feature type="transmembrane region" description="Helical" evidence="5">
    <location>
        <begin position="95"/>
        <end position="117"/>
    </location>
</feature>
<protein>
    <submittedName>
        <fullName evidence="7">Threonine/homoserine efflux transporter RhtA</fullName>
    </submittedName>
</protein>
<feature type="domain" description="EamA" evidence="6">
    <location>
        <begin position="9"/>
        <end position="140"/>
    </location>
</feature>
<organism evidence="7 8">
    <name type="scientific">Paraburkholderia eburnea</name>
    <dbReference type="NCBI Taxonomy" id="1189126"/>
    <lineage>
        <taxon>Bacteria</taxon>
        <taxon>Pseudomonadati</taxon>
        <taxon>Pseudomonadota</taxon>
        <taxon>Betaproteobacteria</taxon>
        <taxon>Burkholderiales</taxon>
        <taxon>Burkholderiaceae</taxon>
        <taxon>Paraburkholderia</taxon>
    </lineage>
</organism>
<keyword evidence="3 5" id="KW-1133">Transmembrane helix</keyword>
<dbReference type="Pfam" id="PF00892">
    <property type="entry name" value="EamA"/>
    <property type="match status" value="2"/>
</dbReference>
<dbReference type="EMBL" id="PQGA01000003">
    <property type="protein sequence ID" value="POR53879.1"/>
    <property type="molecule type" value="Genomic_DNA"/>
</dbReference>
<feature type="transmembrane region" description="Helical" evidence="5">
    <location>
        <begin position="156"/>
        <end position="177"/>
    </location>
</feature>
<feature type="transmembrane region" description="Helical" evidence="5">
    <location>
        <begin position="7"/>
        <end position="27"/>
    </location>
</feature>
<dbReference type="PANTHER" id="PTHR32322">
    <property type="entry name" value="INNER MEMBRANE TRANSPORTER"/>
    <property type="match status" value="1"/>
</dbReference>
<evidence type="ECO:0000256" key="5">
    <source>
        <dbReference type="SAM" id="Phobius"/>
    </source>
</evidence>
<dbReference type="InterPro" id="IPR050638">
    <property type="entry name" value="AA-Vitamin_Transporters"/>
</dbReference>
<evidence type="ECO:0000256" key="3">
    <source>
        <dbReference type="ARBA" id="ARBA00022989"/>
    </source>
</evidence>
<feature type="transmembrane region" description="Helical" evidence="5">
    <location>
        <begin position="68"/>
        <end position="89"/>
    </location>
</feature>
<feature type="transmembrane region" description="Helical" evidence="5">
    <location>
        <begin position="126"/>
        <end position="144"/>
    </location>
</feature>
<comment type="caution">
    <text evidence="7">The sequence shown here is derived from an EMBL/GenBank/DDBJ whole genome shotgun (WGS) entry which is preliminary data.</text>
</comment>
<evidence type="ECO:0000256" key="2">
    <source>
        <dbReference type="ARBA" id="ARBA00022692"/>
    </source>
</evidence>
<feature type="transmembrane region" description="Helical" evidence="5">
    <location>
        <begin position="189"/>
        <end position="211"/>
    </location>
</feature>
<dbReference type="RefSeq" id="WP_103704074.1">
    <property type="nucleotide sequence ID" value="NZ_PQGA01000003.1"/>
</dbReference>
<proteinExistence type="predicted"/>
<gene>
    <name evidence="7" type="ORF">B0G62_103461</name>
</gene>
<dbReference type="PANTHER" id="PTHR32322:SF9">
    <property type="entry name" value="AMINO-ACID METABOLITE EFFLUX PUMP-RELATED"/>
    <property type="match status" value="1"/>
</dbReference>
<reference evidence="7 8" key="1">
    <citation type="submission" date="2018-01" db="EMBL/GenBank/DDBJ databases">
        <title>Genomic Encyclopedia of Type Strains, Phase III (KMG-III): the genomes of soil and plant-associated and newly described type strains.</title>
        <authorList>
            <person name="Whitman W."/>
        </authorList>
    </citation>
    <scope>NUCLEOTIDE SEQUENCE [LARGE SCALE GENOMIC DNA]</scope>
    <source>
        <strain evidence="7 8">JCM 18070</strain>
    </source>
</reference>
<evidence type="ECO:0000313" key="7">
    <source>
        <dbReference type="EMBL" id="POR53879.1"/>
    </source>
</evidence>
<evidence type="ECO:0000259" key="6">
    <source>
        <dbReference type="Pfam" id="PF00892"/>
    </source>
</evidence>
<keyword evidence="8" id="KW-1185">Reference proteome</keyword>
<dbReference type="OrthoDB" id="9810556at2"/>
<dbReference type="AlphaFoldDB" id="A0A2S4MGY0"/>
<dbReference type="InterPro" id="IPR037185">
    <property type="entry name" value="EmrE-like"/>
</dbReference>
<dbReference type="GO" id="GO:0016020">
    <property type="term" value="C:membrane"/>
    <property type="evidence" value="ECO:0007669"/>
    <property type="project" value="UniProtKB-SubCell"/>
</dbReference>
<dbReference type="SUPFAM" id="SSF103481">
    <property type="entry name" value="Multidrug resistance efflux transporter EmrE"/>
    <property type="match status" value="2"/>
</dbReference>
<feature type="domain" description="EamA" evidence="6">
    <location>
        <begin position="159"/>
        <end position="291"/>
    </location>
</feature>
<dbReference type="InterPro" id="IPR000620">
    <property type="entry name" value="EamA_dom"/>
</dbReference>
<feature type="transmembrane region" description="Helical" evidence="5">
    <location>
        <begin position="33"/>
        <end position="52"/>
    </location>
</feature>
<dbReference type="Proteomes" id="UP000237381">
    <property type="component" value="Unassembled WGS sequence"/>
</dbReference>
<comment type="subcellular location">
    <subcellularLocation>
        <location evidence="1">Membrane</location>
        <topology evidence="1">Multi-pass membrane protein</topology>
    </subcellularLocation>
</comment>
<evidence type="ECO:0000256" key="1">
    <source>
        <dbReference type="ARBA" id="ARBA00004141"/>
    </source>
</evidence>
<keyword evidence="2 5" id="KW-0812">Transmembrane</keyword>
<evidence type="ECO:0000256" key="4">
    <source>
        <dbReference type="ARBA" id="ARBA00023136"/>
    </source>
</evidence>
<feature type="transmembrane region" description="Helical" evidence="5">
    <location>
        <begin position="250"/>
        <end position="269"/>
    </location>
</feature>
<name>A0A2S4MGY0_9BURK</name>
<sequence length="312" mass="32512">MNPIQLAQLIFLASLWGGSFLFIRLGVVDLGVAPLMALRVGIGSLFLLLVLFSRRSPREALATLRARAWPLLVVGILNSAAPFCLFAWAELTLSAGVTSVINATTPLFGAVVAYVWLKDRLSGPRVVGLVIGFLGVLALVWDQIATRAGDGASTSATLLAALSALVAAALYGVAASYTKRHLTGVDPLTVAAGTMTAATVVLAPFAIATWPHAAVSLHAWAAALALGIFCTGVAYLMFFRLIAAIGPARTITVTFVIPVFGILWGALFLGEHVSIGMVEACCTILVGTALATGFIKRLPGFGPRADRASAKQ</sequence>
<accession>A0A2S4MGY0</accession>